<comment type="catalytic activity">
    <reaction evidence="1 9">
        <text>a 4-O-methyl-thymidine in DNA + L-cysteinyl-[protein] = a thymidine in DNA + S-methyl-L-cysteinyl-[protein]</text>
        <dbReference type="Rhea" id="RHEA:53428"/>
        <dbReference type="Rhea" id="RHEA-COMP:10131"/>
        <dbReference type="Rhea" id="RHEA-COMP:10132"/>
        <dbReference type="Rhea" id="RHEA-COMP:13555"/>
        <dbReference type="Rhea" id="RHEA-COMP:13556"/>
        <dbReference type="ChEBI" id="CHEBI:29950"/>
        <dbReference type="ChEBI" id="CHEBI:82612"/>
        <dbReference type="ChEBI" id="CHEBI:137386"/>
        <dbReference type="ChEBI" id="CHEBI:137387"/>
        <dbReference type="EC" id="2.1.1.63"/>
    </reaction>
</comment>
<dbReference type="GO" id="GO:0005737">
    <property type="term" value="C:cytoplasm"/>
    <property type="evidence" value="ECO:0007669"/>
    <property type="project" value="UniProtKB-SubCell"/>
</dbReference>
<dbReference type="PANTHER" id="PTHR10815">
    <property type="entry name" value="METHYLATED-DNA--PROTEIN-CYSTEINE METHYLTRANSFERASE"/>
    <property type="match status" value="1"/>
</dbReference>
<dbReference type="NCBIfam" id="TIGR00589">
    <property type="entry name" value="ogt"/>
    <property type="match status" value="1"/>
</dbReference>
<keyword evidence="13" id="KW-1185">Reference proteome</keyword>
<dbReference type="EMBL" id="FQTT01000001">
    <property type="protein sequence ID" value="SHE24126.1"/>
    <property type="molecule type" value="Genomic_DNA"/>
</dbReference>
<dbReference type="SUPFAM" id="SSF46767">
    <property type="entry name" value="Methylated DNA-protein cysteine methyltransferase, C-terminal domain"/>
    <property type="match status" value="1"/>
</dbReference>
<keyword evidence="6 9" id="KW-0227">DNA damage</keyword>
<proteinExistence type="inferred from homology"/>
<dbReference type="GO" id="GO:0032259">
    <property type="term" value="P:methylation"/>
    <property type="evidence" value="ECO:0007669"/>
    <property type="project" value="UniProtKB-KW"/>
</dbReference>
<dbReference type="InterPro" id="IPR001497">
    <property type="entry name" value="MethylDNA_cys_MeTrfase_AS"/>
</dbReference>
<dbReference type="GO" id="GO:0003908">
    <property type="term" value="F:methylated-DNA-[protein]-cysteine S-methyltransferase activity"/>
    <property type="evidence" value="ECO:0007669"/>
    <property type="project" value="UniProtKB-UniRule"/>
</dbReference>
<evidence type="ECO:0000313" key="12">
    <source>
        <dbReference type="EMBL" id="SHE24126.1"/>
    </source>
</evidence>
<dbReference type="EC" id="2.1.1.63" evidence="9"/>
<evidence type="ECO:0000256" key="3">
    <source>
        <dbReference type="ARBA" id="ARBA00022490"/>
    </source>
</evidence>
<evidence type="ECO:0000256" key="9">
    <source>
        <dbReference type="HAMAP-Rule" id="MF_00772"/>
    </source>
</evidence>
<comment type="catalytic activity">
    <reaction evidence="8 9">
        <text>a 6-O-methyl-2'-deoxyguanosine in DNA + L-cysteinyl-[protein] = S-methyl-L-cysteinyl-[protein] + a 2'-deoxyguanosine in DNA</text>
        <dbReference type="Rhea" id="RHEA:24000"/>
        <dbReference type="Rhea" id="RHEA-COMP:10131"/>
        <dbReference type="Rhea" id="RHEA-COMP:10132"/>
        <dbReference type="Rhea" id="RHEA-COMP:11367"/>
        <dbReference type="Rhea" id="RHEA-COMP:11368"/>
        <dbReference type="ChEBI" id="CHEBI:29950"/>
        <dbReference type="ChEBI" id="CHEBI:82612"/>
        <dbReference type="ChEBI" id="CHEBI:85445"/>
        <dbReference type="ChEBI" id="CHEBI:85448"/>
        <dbReference type="EC" id="2.1.1.63"/>
    </reaction>
</comment>
<dbReference type="PROSITE" id="PS00374">
    <property type="entry name" value="MGMT"/>
    <property type="match status" value="1"/>
</dbReference>
<gene>
    <name evidence="12" type="ORF">ACGLYG10_0326</name>
</gene>
<dbReference type="InterPro" id="IPR014048">
    <property type="entry name" value="MethylDNA_cys_MeTrfase_DNA-bd"/>
</dbReference>
<comment type="similarity">
    <text evidence="2 9">Belongs to the MGMT family.</text>
</comment>
<evidence type="ECO:0000256" key="5">
    <source>
        <dbReference type="ARBA" id="ARBA00022679"/>
    </source>
</evidence>
<dbReference type="AlphaFoldDB" id="A0A1M4RVX1"/>
<feature type="domain" description="Methylated-DNA-[protein]-cysteine S-methyltransferase DNA binding" evidence="11">
    <location>
        <begin position="154"/>
        <end position="238"/>
    </location>
</feature>
<name>A0A1M4RVX1_9ACTO</name>
<dbReference type="PANTHER" id="PTHR10815:SF5">
    <property type="entry name" value="METHYLATED-DNA--PROTEIN-CYSTEINE METHYLTRANSFERASE"/>
    <property type="match status" value="1"/>
</dbReference>
<protein>
    <recommendedName>
        <fullName evidence="9">Methylated-DNA--protein-cysteine methyltransferase</fullName>
        <ecNumber evidence="9">2.1.1.63</ecNumber>
    </recommendedName>
    <alternativeName>
        <fullName evidence="9">6-O-methylguanine-DNA methyltransferase</fullName>
        <shortName evidence="9">MGMT</shortName>
    </alternativeName>
    <alternativeName>
        <fullName evidence="9">O-6-methylguanine-DNA-alkyltransferase</fullName>
    </alternativeName>
</protein>
<dbReference type="InterPro" id="IPR023546">
    <property type="entry name" value="MGMT"/>
</dbReference>
<dbReference type="STRING" id="1892869.ACGLYG10_0326"/>
<dbReference type="InterPro" id="IPR036388">
    <property type="entry name" value="WH-like_DNA-bd_sf"/>
</dbReference>
<feature type="region of interest" description="Disordered" evidence="10">
    <location>
        <begin position="1"/>
        <end position="22"/>
    </location>
</feature>
<sequence>MEPPSTDRPAPGLLTTRADRGAAVGPITRAVADPPADGVVDDVHGPLPAGVGTRVQSEAVPPATNYLCAFDSPLGPMTLAIAAGEGLPDGGAVVGVWFDGQRHDRAGLADDARPVAAGDPDEPAALAAARAWLEHYFTGDDPGPTPDLAPGGTDFQRRVWDRLRTIPRGQTTTYGHIAADLAAATGRPTSARAVGSAVGRNPVSILVPCHRVLGADGSLTGYAGGPERKAALLRLEGVMIA</sequence>
<dbReference type="Proteomes" id="UP000184291">
    <property type="component" value="Unassembled WGS sequence"/>
</dbReference>
<keyword evidence="7 9" id="KW-0234">DNA repair</keyword>
<feature type="active site" description="Nucleophile; methyl group acceptor" evidence="9">
    <location>
        <position position="209"/>
    </location>
</feature>
<evidence type="ECO:0000256" key="8">
    <source>
        <dbReference type="ARBA" id="ARBA00049348"/>
    </source>
</evidence>
<dbReference type="SUPFAM" id="SSF53155">
    <property type="entry name" value="Methylated DNA-protein cysteine methyltransferase domain"/>
    <property type="match status" value="1"/>
</dbReference>
<dbReference type="HAMAP" id="MF_00772">
    <property type="entry name" value="OGT"/>
    <property type="match status" value="1"/>
</dbReference>
<dbReference type="Pfam" id="PF01035">
    <property type="entry name" value="DNA_binding_1"/>
    <property type="match status" value="1"/>
</dbReference>
<dbReference type="GO" id="GO:0006307">
    <property type="term" value="P:DNA alkylation repair"/>
    <property type="evidence" value="ECO:0007669"/>
    <property type="project" value="UniProtKB-UniRule"/>
</dbReference>
<dbReference type="Gene3D" id="1.10.10.10">
    <property type="entry name" value="Winged helix-like DNA-binding domain superfamily/Winged helix DNA-binding domain"/>
    <property type="match status" value="1"/>
</dbReference>
<evidence type="ECO:0000256" key="1">
    <source>
        <dbReference type="ARBA" id="ARBA00001286"/>
    </source>
</evidence>
<comment type="subcellular location">
    <subcellularLocation>
        <location evidence="9">Cytoplasm</location>
    </subcellularLocation>
</comment>
<dbReference type="InterPro" id="IPR036631">
    <property type="entry name" value="MGMT_N_sf"/>
</dbReference>
<dbReference type="InterPro" id="IPR036217">
    <property type="entry name" value="MethylDNA_cys_MeTrfase_DNAb"/>
</dbReference>
<evidence type="ECO:0000256" key="10">
    <source>
        <dbReference type="SAM" id="MobiDB-lite"/>
    </source>
</evidence>
<reference evidence="13" key="1">
    <citation type="submission" date="2016-09" db="EMBL/GenBank/DDBJ databases">
        <authorList>
            <person name="Strepis N."/>
        </authorList>
    </citation>
    <scope>NUCLEOTIDE SEQUENCE [LARGE SCALE GENOMIC DNA]</scope>
</reference>
<keyword evidence="5 9" id="KW-0808">Transferase</keyword>
<keyword evidence="4 9" id="KW-0489">Methyltransferase</keyword>
<keyword evidence="3 9" id="KW-0963">Cytoplasm</keyword>
<evidence type="ECO:0000256" key="4">
    <source>
        <dbReference type="ARBA" id="ARBA00022603"/>
    </source>
</evidence>
<dbReference type="Gene3D" id="3.30.160.70">
    <property type="entry name" value="Methylated DNA-protein cysteine methyltransferase domain"/>
    <property type="match status" value="1"/>
</dbReference>
<evidence type="ECO:0000259" key="11">
    <source>
        <dbReference type="Pfam" id="PF01035"/>
    </source>
</evidence>
<dbReference type="CDD" id="cd06445">
    <property type="entry name" value="ATase"/>
    <property type="match status" value="1"/>
</dbReference>
<dbReference type="FunFam" id="1.10.10.10:FF:000214">
    <property type="entry name" value="Methylated-DNA--protein-cysteine methyltransferase"/>
    <property type="match status" value="1"/>
</dbReference>
<accession>A0A1M4RVX1</accession>
<comment type="miscellaneous">
    <text evidence="9">This enzyme catalyzes only one turnover and therefore is not strictly catalytic. According to one definition, an enzyme is a biocatalyst that acts repeatedly and over many reaction cycles.</text>
</comment>
<evidence type="ECO:0000313" key="13">
    <source>
        <dbReference type="Proteomes" id="UP000184291"/>
    </source>
</evidence>
<comment type="function">
    <text evidence="9">Involved in the cellular defense against the biological effects of O6-methylguanine (O6-MeG) and O4-methylthymine (O4-MeT) in DNA. Repairs the methylated nucleobase in DNA by stoichiometrically transferring the methyl group to a cysteine residue in the enzyme. This is a suicide reaction: the enzyme is irreversibly inactivated.</text>
</comment>
<evidence type="ECO:0000256" key="2">
    <source>
        <dbReference type="ARBA" id="ARBA00008711"/>
    </source>
</evidence>
<evidence type="ECO:0000256" key="6">
    <source>
        <dbReference type="ARBA" id="ARBA00022763"/>
    </source>
</evidence>
<evidence type="ECO:0000256" key="7">
    <source>
        <dbReference type="ARBA" id="ARBA00023204"/>
    </source>
</evidence>
<organism evidence="12 13">
    <name type="scientific">Actinomyces glycerinitolerans</name>
    <dbReference type="NCBI Taxonomy" id="1892869"/>
    <lineage>
        <taxon>Bacteria</taxon>
        <taxon>Bacillati</taxon>
        <taxon>Actinomycetota</taxon>
        <taxon>Actinomycetes</taxon>
        <taxon>Actinomycetales</taxon>
        <taxon>Actinomycetaceae</taxon>
        <taxon>Actinomyces</taxon>
    </lineage>
</organism>